<dbReference type="SUPFAM" id="SSF55821">
    <property type="entry name" value="YrdC/RibB"/>
    <property type="match status" value="1"/>
</dbReference>
<dbReference type="EC" id="2.7.7.87" evidence="3 13"/>
<protein>
    <recommendedName>
        <fullName evidence="4 13">Threonylcarbamoyl-AMP synthase</fullName>
        <shortName evidence="13">TC-AMP synthase</shortName>
        <ecNumber evidence="3 13">2.7.7.87</ecNumber>
    </recommendedName>
    <alternativeName>
        <fullName evidence="11 13">L-threonylcarbamoyladenylate synthase</fullName>
    </alternativeName>
</protein>
<evidence type="ECO:0000256" key="14">
    <source>
        <dbReference type="PIRSR" id="PIRSR004930-1"/>
    </source>
</evidence>
<evidence type="ECO:0000256" key="4">
    <source>
        <dbReference type="ARBA" id="ARBA00015492"/>
    </source>
</evidence>
<evidence type="ECO:0000256" key="12">
    <source>
        <dbReference type="ARBA" id="ARBA00048366"/>
    </source>
</evidence>
<keyword evidence="7 13" id="KW-0819">tRNA processing</keyword>
<keyword evidence="5 13" id="KW-0963">Cytoplasm</keyword>
<evidence type="ECO:0000256" key="2">
    <source>
        <dbReference type="ARBA" id="ARBA00007663"/>
    </source>
</evidence>
<evidence type="ECO:0000256" key="13">
    <source>
        <dbReference type="PIRNR" id="PIRNR004930"/>
    </source>
</evidence>
<keyword evidence="8 13" id="KW-0548">Nucleotidyltransferase</keyword>
<dbReference type="Gene3D" id="3.90.870.10">
    <property type="entry name" value="DHBP synthase"/>
    <property type="match status" value="1"/>
</dbReference>
<dbReference type="InterPro" id="IPR010923">
    <property type="entry name" value="T(6)A37_SUA5"/>
</dbReference>
<dbReference type="KEGG" id="nst:Nstercoris_01425"/>
<dbReference type="PROSITE" id="PS51163">
    <property type="entry name" value="YRDC"/>
    <property type="match status" value="1"/>
</dbReference>
<dbReference type="GO" id="GO:0006450">
    <property type="term" value="P:regulation of translational fidelity"/>
    <property type="evidence" value="ECO:0007669"/>
    <property type="project" value="TreeGrafter"/>
</dbReference>
<dbReference type="GO" id="GO:0008033">
    <property type="term" value="P:tRNA processing"/>
    <property type="evidence" value="ECO:0007669"/>
    <property type="project" value="UniProtKB-KW"/>
</dbReference>
<feature type="binding site" evidence="14">
    <location>
        <position position="66"/>
    </location>
    <ligand>
        <name>L-threonine</name>
        <dbReference type="ChEBI" id="CHEBI:57926"/>
    </ligand>
</feature>
<dbReference type="PANTHER" id="PTHR17490:SF16">
    <property type="entry name" value="THREONYLCARBAMOYL-AMP SYNTHASE"/>
    <property type="match status" value="1"/>
</dbReference>
<evidence type="ECO:0000256" key="6">
    <source>
        <dbReference type="ARBA" id="ARBA00022679"/>
    </source>
</evidence>
<evidence type="ECO:0000256" key="10">
    <source>
        <dbReference type="ARBA" id="ARBA00022840"/>
    </source>
</evidence>
<feature type="binding site" evidence="14">
    <location>
        <position position="116"/>
    </location>
    <ligand>
        <name>ATP</name>
        <dbReference type="ChEBI" id="CHEBI:30616"/>
    </ligand>
</feature>
<feature type="binding site" evidence="14">
    <location>
        <position position="232"/>
    </location>
    <ligand>
        <name>ATP</name>
        <dbReference type="ChEBI" id="CHEBI:30616"/>
    </ligand>
</feature>
<comment type="catalytic activity">
    <reaction evidence="12 13">
        <text>L-threonine + hydrogencarbonate + ATP = L-threonylcarbamoyladenylate + diphosphate + H2O</text>
        <dbReference type="Rhea" id="RHEA:36407"/>
        <dbReference type="ChEBI" id="CHEBI:15377"/>
        <dbReference type="ChEBI" id="CHEBI:17544"/>
        <dbReference type="ChEBI" id="CHEBI:30616"/>
        <dbReference type="ChEBI" id="CHEBI:33019"/>
        <dbReference type="ChEBI" id="CHEBI:57926"/>
        <dbReference type="ChEBI" id="CHEBI:73682"/>
        <dbReference type="EC" id="2.7.7.87"/>
    </reaction>
</comment>
<evidence type="ECO:0000313" key="16">
    <source>
        <dbReference type="EMBL" id="BBL35163.1"/>
    </source>
</evidence>
<comment type="function">
    <text evidence="13">Required for the formation of a threonylcarbamoyl group on adenosine at position 37 (t(6)A37) in tRNAs that read codons beginning with adenine.</text>
</comment>
<proteinExistence type="inferred from homology"/>
<reference evidence="16 17" key="1">
    <citation type="submission" date="2019-06" db="EMBL/GenBank/DDBJ databases">
        <title>Nitrosomonas stercoris KYUHI-S whole genome shotgun sequence.</title>
        <authorList>
            <person name="Nakagawa T."/>
            <person name="Tsuchiya Y."/>
            <person name="Takahashi R."/>
        </authorList>
    </citation>
    <scope>NUCLEOTIDE SEQUENCE [LARGE SCALE GENOMIC DNA]</scope>
    <source>
        <strain evidence="16 17">KYUHI-S</strain>
    </source>
</reference>
<evidence type="ECO:0000256" key="8">
    <source>
        <dbReference type="ARBA" id="ARBA00022695"/>
    </source>
</evidence>
<dbReference type="GO" id="GO:0005524">
    <property type="term" value="F:ATP binding"/>
    <property type="evidence" value="ECO:0007669"/>
    <property type="project" value="UniProtKB-UniRule"/>
</dbReference>
<dbReference type="InterPro" id="IPR005145">
    <property type="entry name" value="Sua5_C"/>
</dbReference>
<dbReference type="PANTHER" id="PTHR17490">
    <property type="entry name" value="SUA5"/>
    <property type="match status" value="1"/>
</dbReference>
<comment type="similarity">
    <text evidence="2 13">Belongs to the SUA5 family.</text>
</comment>
<sequence length="338" mass="37632">MSKSHYSDLGTPNKITRAAENLRKGGVVAFPTETVYGLGADISQPEAIKKIFEIKGRPYNHPLIVHFAKLAELDFWARNIPQKALILAEHFWPGPLTLILPKSKHVPLNATGGQNTVGLRIPRHPIALQLLTELGSHKAIAAPSANRFGFISPTTADHVKETFGDSIDIILDGGHCEVGLESTIVSCLDNEITVLRPGGISVSQLESVLKQRVTIQPHNRVIRTSGSLVSHYATITPLEICHSKSLFARACDLQQRKIRTAIVIWGKHEIDIQQKTSKLLHYIFMPDNPIEFAQNLYTTLRDLDNKNFQQILVEAPPDNPEWLAITDRLTRASHTFHK</sequence>
<dbReference type="NCBIfam" id="TIGR00057">
    <property type="entry name" value="L-threonylcarbamoyladenylate synthase"/>
    <property type="match status" value="1"/>
</dbReference>
<dbReference type="InterPro" id="IPR050156">
    <property type="entry name" value="TC-AMP_synthase_SUA5"/>
</dbReference>
<dbReference type="PIRSF" id="PIRSF004930">
    <property type="entry name" value="Tln_factor_SUA5"/>
    <property type="match status" value="1"/>
</dbReference>
<dbReference type="FunFam" id="3.90.870.10:FF:000009">
    <property type="entry name" value="Threonylcarbamoyl-AMP synthase, putative"/>
    <property type="match status" value="1"/>
</dbReference>
<name>A0A4Y1YQP7_9PROT</name>
<evidence type="ECO:0000256" key="11">
    <source>
        <dbReference type="ARBA" id="ARBA00029774"/>
    </source>
</evidence>
<feature type="binding site" evidence="14">
    <location>
        <position position="144"/>
    </location>
    <ligand>
        <name>ATP</name>
        <dbReference type="ChEBI" id="CHEBI:30616"/>
    </ligand>
</feature>
<accession>A0A4Y1YQP7</accession>
<evidence type="ECO:0000256" key="5">
    <source>
        <dbReference type="ARBA" id="ARBA00022490"/>
    </source>
</evidence>
<feature type="binding site" evidence="14">
    <location>
        <position position="196"/>
    </location>
    <ligand>
        <name>ATP</name>
        <dbReference type="ChEBI" id="CHEBI:30616"/>
    </ligand>
</feature>
<evidence type="ECO:0000256" key="7">
    <source>
        <dbReference type="ARBA" id="ARBA00022694"/>
    </source>
</evidence>
<feature type="binding site" evidence="14">
    <location>
        <position position="34"/>
    </location>
    <ligand>
        <name>L-threonine</name>
        <dbReference type="ChEBI" id="CHEBI:57926"/>
    </ligand>
</feature>
<feature type="binding site" evidence="14">
    <location>
        <position position="120"/>
    </location>
    <ligand>
        <name>L-threonine</name>
        <dbReference type="ChEBI" id="CHEBI:57926"/>
    </ligand>
</feature>
<dbReference type="GO" id="GO:0003725">
    <property type="term" value="F:double-stranded RNA binding"/>
    <property type="evidence" value="ECO:0007669"/>
    <property type="project" value="UniProtKB-UniRule"/>
</dbReference>
<evidence type="ECO:0000256" key="3">
    <source>
        <dbReference type="ARBA" id="ARBA00012584"/>
    </source>
</evidence>
<dbReference type="AlphaFoldDB" id="A0A4Y1YQP7"/>
<dbReference type="GO" id="GO:0061710">
    <property type="term" value="F:L-threonylcarbamoyladenylate synthase"/>
    <property type="evidence" value="ECO:0007669"/>
    <property type="project" value="UniProtKB-EC"/>
</dbReference>
<dbReference type="Gene3D" id="3.40.50.11030">
    <property type="entry name" value="Threonylcarbamoyl-AMP synthase, C-terminal domain"/>
    <property type="match status" value="1"/>
</dbReference>
<evidence type="ECO:0000313" key="17">
    <source>
        <dbReference type="Proteomes" id="UP000316473"/>
    </source>
</evidence>
<feature type="domain" description="YrdC-like" evidence="15">
    <location>
        <begin position="12"/>
        <end position="200"/>
    </location>
</feature>
<organism evidence="16 17">
    <name type="scientific">Nitrosomonas stercoris</name>
    <dbReference type="NCBI Taxonomy" id="1444684"/>
    <lineage>
        <taxon>Bacteria</taxon>
        <taxon>Pseudomonadati</taxon>
        <taxon>Pseudomonadota</taxon>
        <taxon>Betaproteobacteria</taxon>
        <taxon>Nitrosomonadales</taxon>
        <taxon>Nitrosomonadaceae</taxon>
        <taxon>Nitrosomonas</taxon>
    </lineage>
</organism>
<gene>
    <name evidence="16" type="ORF">Nstercoris_01425</name>
</gene>
<feature type="binding site" evidence="14">
    <location>
        <position position="152"/>
    </location>
    <ligand>
        <name>ATP</name>
        <dbReference type="ChEBI" id="CHEBI:30616"/>
    </ligand>
</feature>
<dbReference type="EMBL" id="AP019755">
    <property type="protein sequence ID" value="BBL35163.1"/>
    <property type="molecule type" value="Genomic_DNA"/>
</dbReference>
<dbReference type="InterPro" id="IPR006070">
    <property type="entry name" value="Sua5-like_dom"/>
</dbReference>
<dbReference type="InterPro" id="IPR038385">
    <property type="entry name" value="Sua5/YwlC_C"/>
</dbReference>
<dbReference type="Pfam" id="PF01300">
    <property type="entry name" value="Sua5_yciO_yrdC"/>
    <property type="match status" value="1"/>
</dbReference>
<keyword evidence="6 13" id="KW-0808">Transferase</keyword>
<dbReference type="InterPro" id="IPR017945">
    <property type="entry name" value="DHBP_synth_RibB-like_a/b_dom"/>
</dbReference>
<keyword evidence="9 13" id="KW-0547">Nucleotide-binding</keyword>
<dbReference type="GO" id="GO:0000049">
    <property type="term" value="F:tRNA binding"/>
    <property type="evidence" value="ECO:0007669"/>
    <property type="project" value="TreeGrafter"/>
</dbReference>
<comment type="subcellular location">
    <subcellularLocation>
        <location evidence="1 13">Cytoplasm</location>
    </subcellularLocation>
</comment>
<keyword evidence="10 13" id="KW-0067">ATP-binding</keyword>
<dbReference type="Pfam" id="PF03481">
    <property type="entry name" value="Sua5_C"/>
    <property type="match status" value="1"/>
</dbReference>
<dbReference type="GO" id="GO:0005737">
    <property type="term" value="C:cytoplasm"/>
    <property type="evidence" value="ECO:0007669"/>
    <property type="project" value="UniProtKB-SubCell"/>
</dbReference>
<evidence type="ECO:0000259" key="15">
    <source>
        <dbReference type="PROSITE" id="PS51163"/>
    </source>
</evidence>
<feature type="binding site" evidence="14">
    <location>
        <position position="182"/>
    </location>
    <ligand>
        <name>L-threonine</name>
        <dbReference type="ChEBI" id="CHEBI:57926"/>
    </ligand>
</feature>
<evidence type="ECO:0000256" key="9">
    <source>
        <dbReference type="ARBA" id="ARBA00022741"/>
    </source>
</evidence>
<dbReference type="Proteomes" id="UP000316473">
    <property type="component" value="Chromosome"/>
</dbReference>
<feature type="binding site" evidence="14">
    <location>
        <position position="142"/>
    </location>
    <ligand>
        <name>L-threonine</name>
        <dbReference type="ChEBI" id="CHEBI:57926"/>
    </ligand>
</feature>
<keyword evidence="17" id="KW-1185">Reference proteome</keyword>
<evidence type="ECO:0000256" key="1">
    <source>
        <dbReference type="ARBA" id="ARBA00004496"/>
    </source>
</evidence>
<feature type="binding site" evidence="14">
    <location>
        <position position="57"/>
    </location>
    <ligand>
        <name>ATP</name>
        <dbReference type="ChEBI" id="CHEBI:30616"/>
    </ligand>
</feature>